<dbReference type="PROSITE" id="PS51384">
    <property type="entry name" value="FAD_FR"/>
    <property type="match status" value="1"/>
</dbReference>
<dbReference type="GO" id="GO:0016491">
    <property type="term" value="F:oxidoreductase activity"/>
    <property type="evidence" value="ECO:0007669"/>
    <property type="project" value="InterPro"/>
</dbReference>
<keyword evidence="3" id="KW-1185">Reference proteome</keyword>
<dbReference type="PANTHER" id="PTHR30157:SF0">
    <property type="entry name" value="NADPH-DEPENDENT FERRIC-CHELATE REDUCTASE"/>
    <property type="match status" value="1"/>
</dbReference>
<name>D1BRZ1_XYLCX</name>
<dbReference type="KEGG" id="xce:Xcel_1452"/>
<dbReference type="InterPro" id="IPR007037">
    <property type="entry name" value="SIP_rossman_dom"/>
</dbReference>
<dbReference type="STRING" id="446471.Xcel_1452"/>
<dbReference type="Gene3D" id="3.40.50.80">
    <property type="entry name" value="Nucleotide-binding domain of ferredoxin-NADP reductase (FNR) module"/>
    <property type="match status" value="1"/>
</dbReference>
<dbReference type="Proteomes" id="UP000002255">
    <property type="component" value="Chromosome"/>
</dbReference>
<dbReference type="AlphaFoldDB" id="D1BRZ1"/>
<dbReference type="InterPro" id="IPR039261">
    <property type="entry name" value="FNR_nucleotide-bd"/>
</dbReference>
<dbReference type="HOGENOM" id="CLU_040923_2_1_11"/>
<dbReference type="Gene3D" id="2.40.30.10">
    <property type="entry name" value="Translation factors"/>
    <property type="match status" value="1"/>
</dbReference>
<dbReference type="InterPro" id="IPR017927">
    <property type="entry name" value="FAD-bd_FR_type"/>
</dbReference>
<dbReference type="OrthoDB" id="9814826at2"/>
<dbReference type="PANTHER" id="PTHR30157">
    <property type="entry name" value="FERRIC REDUCTASE, NADPH-DEPENDENT"/>
    <property type="match status" value="1"/>
</dbReference>
<evidence type="ECO:0000313" key="2">
    <source>
        <dbReference type="EMBL" id="ACZ30483.1"/>
    </source>
</evidence>
<dbReference type="SUPFAM" id="SSF63380">
    <property type="entry name" value="Riboflavin synthase domain-like"/>
    <property type="match status" value="1"/>
</dbReference>
<dbReference type="eggNOG" id="COG2375">
    <property type="taxonomic scope" value="Bacteria"/>
</dbReference>
<accession>D1BRZ1</accession>
<dbReference type="CDD" id="cd06193">
    <property type="entry name" value="siderophore_interacting"/>
    <property type="match status" value="1"/>
</dbReference>
<dbReference type="RefSeq" id="WP_012878225.1">
    <property type="nucleotide sequence ID" value="NC_013530.1"/>
</dbReference>
<dbReference type="Pfam" id="PF04954">
    <property type="entry name" value="SIP"/>
    <property type="match status" value="1"/>
</dbReference>
<dbReference type="InterPro" id="IPR039374">
    <property type="entry name" value="SIP_fam"/>
</dbReference>
<proteinExistence type="predicted"/>
<evidence type="ECO:0000313" key="3">
    <source>
        <dbReference type="Proteomes" id="UP000002255"/>
    </source>
</evidence>
<reference evidence="2 3" key="2">
    <citation type="journal article" date="2010" name="Stand. Genomic Sci.">
        <title>Complete genome sequence of Xylanimonas cellulosilytica type strain (XIL07).</title>
        <authorList>
            <person name="Foster B."/>
            <person name="Pukall R."/>
            <person name="Abt B."/>
            <person name="Nolan M."/>
            <person name="Glavina Del Rio T."/>
            <person name="Chen F."/>
            <person name="Lucas S."/>
            <person name="Tice H."/>
            <person name="Pitluck S."/>
            <person name="Cheng J.-F."/>
            <person name="Chertkov O."/>
            <person name="Brettin T."/>
            <person name="Han C."/>
            <person name="Detter J.C."/>
            <person name="Bruce D."/>
            <person name="Goodwin L."/>
            <person name="Ivanova N."/>
            <person name="Mavromatis K."/>
            <person name="Pati A."/>
            <person name="Mikhailova N."/>
            <person name="Chen A."/>
            <person name="Palaniappan K."/>
            <person name="Land M."/>
            <person name="Hauser L."/>
            <person name="Chang Y.-J."/>
            <person name="Jeffries C.D."/>
            <person name="Chain P."/>
            <person name="Rohde M."/>
            <person name="Goeker M."/>
            <person name="Bristow J."/>
            <person name="Eisen J.A."/>
            <person name="Markowitz V."/>
            <person name="Hugenholtz P."/>
            <person name="Kyrpides N.C."/>
            <person name="Klenk H.-P."/>
            <person name="Lapidus A."/>
        </authorList>
    </citation>
    <scope>NUCLEOTIDE SEQUENCE [LARGE SCALE GENOMIC DNA]</scope>
    <source>
        <strain evidence="3">DSM 15894 / CECT 5975 / LMG 20990 / XIL07</strain>
    </source>
</reference>
<reference evidence="3" key="1">
    <citation type="submission" date="2009-11" db="EMBL/GenBank/DDBJ databases">
        <title>The complete chromosome of Xylanimonas cellulosilytica DSM 15894.</title>
        <authorList>
            <consortium name="US DOE Joint Genome Institute (JGI-PGF)"/>
            <person name="Lucas S."/>
            <person name="Copeland A."/>
            <person name="Lapidus A."/>
            <person name="Glavina del Rio T."/>
            <person name="Dalin E."/>
            <person name="Tice H."/>
            <person name="Bruce D."/>
            <person name="Goodwin L."/>
            <person name="Pitluck S."/>
            <person name="Kyrpides N."/>
            <person name="Mavromatis K."/>
            <person name="Ivanova N."/>
            <person name="Mikhailova N."/>
            <person name="Foster B."/>
            <person name="Clum A."/>
            <person name="Brettin T."/>
            <person name="Detter J.C."/>
            <person name="Han C."/>
            <person name="Larimer F."/>
            <person name="Land M."/>
            <person name="Hauser L."/>
            <person name="Markowitz V."/>
            <person name="Cheng J.F."/>
            <person name="Hugenholtz P."/>
            <person name="Woyke T."/>
            <person name="Wu D."/>
            <person name="Gehrich-Schroeter G."/>
            <person name="Schneider S."/>
            <person name="Pukall S.R."/>
            <person name="Klenk H.P."/>
            <person name="Eisen J.A."/>
        </authorList>
    </citation>
    <scope>NUCLEOTIDE SEQUENCE [LARGE SCALE GENOMIC DNA]</scope>
    <source>
        <strain evidence="3">DSM 15894 / CECT 5975 / LMG 20990 / XIL07</strain>
    </source>
</reference>
<dbReference type="EMBL" id="CP001821">
    <property type="protein sequence ID" value="ACZ30483.1"/>
    <property type="molecule type" value="Genomic_DNA"/>
</dbReference>
<organism evidence="2 3">
    <name type="scientific">Xylanimonas cellulosilytica (strain DSM 15894 / JCM 12276 / CECT 5975 / KCTC 9989 / LMG 20990 / NBRC 107835 / XIL07)</name>
    <dbReference type="NCBI Taxonomy" id="446471"/>
    <lineage>
        <taxon>Bacteria</taxon>
        <taxon>Bacillati</taxon>
        <taxon>Actinomycetota</taxon>
        <taxon>Actinomycetes</taxon>
        <taxon>Micrococcales</taxon>
        <taxon>Promicromonosporaceae</taxon>
        <taxon>Xylanimonas</taxon>
    </lineage>
</organism>
<gene>
    <name evidence="2" type="ordered locus">Xcel_1452</name>
</gene>
<evidence type="ECO:0000259" key="1">
    <source>
        <dbReference type="PROSITE" id="PS51384"/>
    </source>
</evidence>
<sequence length="275" mass="30171">MAESRTVTRVRVPEVGRRILEVARTVDLTPRLRRIVLTGAALDDGFPWQHFAVTDHVKVVVPDPATGEIALPVATDAGLRMPNGAVPLVRDYTVRAWDPQTRELTLDFVLHDHGPAGKWASSARPGDRIGAMGPRGNVMFPTGYPFYLALGDETAIPAVTRLLEELPDGARVLAFLEVEDATEELPLTLRDGVEVRWVHRAVEGPGGLERALRAWTPPADDDWFAFAAGEAGALVPVRRYLRHELGLPKEQVDVDGYWKIGVADLDHHADHVGSD</sequence>
<dbReference type="InterPro" id="IPR013113">
    <property type="entry name" value="SIP_FAD-bd"/>
</dbReference>
<protein>
    <submittedName>
        <fullName evidence="2">Siderophore-interacting protein</fullName>
    </submittedName>
</protein>
<dbReference type="InterPro" id="IPR017938">
    <property type="entry name" value="Riboflavin_synthase-like_b-brl"/>
</dbReference>
<dbReference type="Pfam" id="PF08021">
    <property type="entry name" value="FAD_binding_9"/>
    <property type="match status" value="1"/>
</dbReference>
<feature type="domain" description="FAD-binding FR-type" evidence="1">
    <location>
        <begin position="15"/>
        <end position="141"/>
    </location>
</feature>